<dbReference type="AlphaFoldDB" id="A0A315XQY7"/>
<evidence type="ECO:0000256" key="1">
    <source>
        <dbReference type="SAM" id="MobiDB-lite"/>
    </source>
</evidence>
<organism evidence="2 3">
    <name type="scientific">Methanobrevibacter thaueri</name>
    <dbReference type="NCBI Taxonomy" id="190975"/>
    <lineage>
        <taxon>Archaea</taxon>
        <taxon>Methanobacteriati</taxon>
        <taxon>Methanobacteriota</taxon>
        <taxon>Methanomada group</taxon>
        <taxon>Methanobacteria</taxon>
        <taxon>Methanobacteriales</taxon>
        <taxon>Methanobacteriaceae</taxon>
        <taxon>Methanobrevibacter</taxon>
    </lineage>
</organism>
<accession>A0A315XQY7</accession>
<keyword evidence="3" id="KW-1185">Reference proteome</keyword>
<proteinExistence type="predicted"/>
<sequence>MKINYKIFGLVMFVMLVCCVSAASAADVDNITVPDDTSVIELDDAVDSVDAVEQEDSSDDGIDDVEDSQIDDTNDDAVADEKVNGTRGSQSQVTSSSISTYFDTTTGYIKSTAPTGLQFVGTFSNVPFDNFIINRNVALSFSNAVFNNVGFKLLYPGLVIDGATFNMNAPANKDCYVIDVESANNVQILNNVITYTCGYANANKYNYAIKVKNSANVKVAGNNITATLPLKTVVYSNTGLERDYVAGVAVGDSNYFNFTKNKLDVTGNLRSGSYPTLDALIIWQCDNSYIGDNIIIEKDTVTTTNQYSYIYGVDVYRSNYVNVHNNTITMNADQSGGYVGGNGTGAAYCVQFTGPYTGVTVSDNTLTTQNQGPNTAIYSQNYDGATNITVSGNTISVTGKGTTSTWDVLTGMELQDDYATVTGNTITVTNKGSYSSGCNVYGVSYCQSSPRTHTYIITGNNIYVNKGHYTVYIMNGENCNITGNTLHSYHSWHNYYGNETVYVAGTNNYVGPNP</sequence>
<evidence type="ECO:0008006" key="4">
    <source>
        <dbReference type="Google" id="ProtNLM"/>
    </source>
</evidence>
<evidence type="ECO:0000313" key="3">
    <source>
        <dbReference type="Proteomes" id="UP000251717"/>
    </source>
</evidence>
<feature type="compositionally biased region" description="Acidic residues" evidence="1">
    <location>
        <begin position="52"/>
        <end position="78"/>
    </location>
</feature>
<name>A0A315XQY7_9EURY</name>
<comment type="caution">
    <text evidence="2">The sequence shown here is derived from an EMBL/GenBank/DDBJ whole genome shotgun (WGS) entry which is preliminary data.</text>
</comment>
<dbReference type="Proteomes" id="UP000251717">
    <property type="component" value="Unassembled WGS sequence"/>
</dbReference>
<dbReference type="OrthoDB" id="385257at2157"/>
<feature type="region of interest" description="Disordered" evidence="1">
    <location>
        <begin position="52"/>
        <end position="92"/>
    </location>
</feature>
<protein>
    <recommendedName>
        <fullName evidence="4">Right handed beta helix domain-containing protein</fullName>
    </recommendedName>
</protein>
<evidence type="ECO:0000313" key="2">
    <source>
        <dbReference type="EMBL" id="PWB88384.1"/>
    </source>
</evidence>
<dbReference type="SMART" id="SM00710">
    <property type="entry name" value="PbH1"/>
    <property type="match status" value="8"/>
</dbReference>
<dbReference type="RefSeq" id="WP_116591015.1">
    <property type="nucleotide sequence ID" value="NZ_MZGS01000005.1"/>
</dbReference>
<dbReference type="EMBL" id="MZGS01000005">
    <property type="protein sequence ID" value="PWB88384.1"/>
    <property type="molecule type" value="Genomic_DNA"/>
</dbReference>
<dbReference type="InterPro" id="IPR006626">
    <property type="entry name" value="PbH1"/>
</dbReference>
<gene>
    <name evidence="2" type="ORF">MBBTH_00170</name>
</gene>
<reference evidence="2 3" key="1">
    <citation type="submission" date="2017-03" db="EMBL/GenBank/DDBJ databases">
        <title>Genome sequence of Methanobrevibacter thaueri.</title>
        <authorList>
            <person name="Poehlein A."/>
            <person name="Seedorf H."/>
            <person name="Daniel R."/>
        </authorList>
    </citation>
    <scope>NUCLEOTIDE SEQUENCE [LARGE SCALE GENOMIC DNA]</scope>
    <source>
        <strain evidence="2 3">DSM 11995</strain>
    </source>
</reference>